<dbReference type="InterPro" id="IPR018060">
    <property type="entry name" value="HTH_AraC"/>
</dbReference>
<protein>
    <submittedName>
        <fullName evidence="5">AraC family transcriptional regulator</fullName>
    </submittedName>
</protein>
<dbReference type="Pfam" id="PF12833">
    <property type="entry name" value="HTH_18"/>
    <property type="match status" value="1"/>
</dbReference>
<evidence type="ECO:0000259" key="4">
    <source>
        <dbReference type="PROSITE" id="PS01124"/>
    </source>
</evidence>
<keyword evidence="2" id="KW-0238">DNA-binding</keyword>
<reference evidence="5" key="1">
    <citation type="submission" date="2021-10" db="EMBL/GenBank/DDBJ databases">
        <title>Anaerobic single-cell dispensing facilitates the cultivation of human gut bacteria.</title>
        <authorList>
            <person name="Afrizal A."/>
        </authorList>
    </citation>
    <scope>NUCLEOTIDE SEQUENCE</scope>
    <source>
        <strain evidence="5">CLA-AA-H274</strain>
    </source>
</reference>
<sequence length="328" mass="37898">MNEQQIKKQLGVTAEEKSQLRTIFQQAKGNGAAVMDAGLFLKDRQLITARAYGDEEPIPLHRHNYIEMVYAIHGGVIHRIDGEELIQHEGDLLMMNQYVEHEVKLGKPGDLALFLIVRPEFFDIPFQMLQEPSEIRNFMVNFLRKNNPSAQYLLFQKRGQTDIRNLMDNLIVTTYRDDGNDSIISQYTMGLIFLHILGSSGNLIQNSSQNHKDVIVKETLKYIDTQYKNASLSQVAEDFHQSLSGLSKIIKQGTGCTFQELLMRKRFQKATKYLVETDLQVEEVAVSVGYENVSYFYRQFKKRYGMTPRQYRVVHSQSFGNRKSETFH</sequence>
<evidence type="ECO:0000313" key="5">
    <source>
        <dbReference type="EMBL" id="MCC2165275.1"/>
    </source>
</evidence>
<dbReference type="RefSeq" id="WP_308451630.1">
    <property type="nucleotide sequence ID" value="NZ_JAJEPU010000030.1"/>
</dbReference>
<dbReference type="PROSITE" id="PS01124">
    <property type="entry name" value="HTH_ARAC_FAMILY_2"/>
    <property type="match status" value="1"/>
</dbReference>
<organism evidence="5 6">
    <name type="scientific">Brotaphodocola catenula</name>
    <dbReference type="NCBI Taxonomy" id="2885361"/>
    <lineage>
        <taxon>Bacteria</taxon>
        <taxon>Bacillati</taxon>
        <taxon>Bacillota</taxon>
        <taxon>Clostridia</taxon>
        <taxon>Lachnospirales</taxon>
        <taxon>Lachnospiraceae</taxon>
        <taxon>Brotaphodocola</taxon>
    </lineage>
</organism>
<comment type="caution">
    <text evidence="5">The sequence shown here is derived from an EMBL/GenBank/DDBJ whole genome shotgun (WGS) entry which is preliminary data.</text>
</comment>
<dbReference type="InterPro" id="IPR014710">
    <property type="entry name" value="RmlC-like_jellyroll"/>
</dbReference>
<dbReference type="Gene3D" id="1.10.10.60">
    <property type="entry name" value="Homeodomain-like"/>
    <property type="match status" value="2"/>
</dbReference>
<evidence type="ECO:0000256" key="2">
    <source>
        <dbReference type="ARBA" id="ARBA00023125"/>
    </source>
</evidence>
<dbReference type="GO" id="GO:0003700">
    <property type="term" value="F:DNA-binding transcription factor activity"/>
    <property type="evidence" value="ECO:0007669"/>
    <property type="project" value="InterPro"/>
</dbReference>
<dbReference type="AlphaFoldDB" id="A0AAE3ATP3"/>
<feature type="domain" description="HTH araC/xylS-type" evidence="4">
    <location>
        <begin position="217"/>
        <end position="314"/>
    </location>
</feature>
<dbReference type="InterPro" id="IPR003313">
    <property type="entry name" value="AraC-bd"/>
</dbReference>
<dbReference type="InterPro" id="IPR009057">
    <property type="entry name" value="Homeodomain-like_sf"/>
</dbReference>
<keyword evidence="1" id="KW-0805">Transcription regulation</keyword>
<dbReference type="Pfam" id="PF02311">
    <property type="entry name" value="AraC_binding"/>
    <property type="match status" value="1"/>
</dbReference>
<gene>
    <name evidence="5" type="ORF">LKD32_10380</name>
</gene>
<dbReference type="SMART" id="SM00342">
    <property type="entry name" value="HTH_ARAC"/>
    <property type="match status" value="1"/>
</dbReference>
<name>A0AAE3ATP3_9FIRM</name>
<dbReference type="PANTHER" id="PTHR43280:SF2">
    <property type="entry name" value="HTH-TYPE TRANSCRIPTIONAL REGULATOR EXSA"/>
    <property type="match status" value="1"/>
</dbReference>
<dbReference type="InterPro" id="IPR020449">
    <property type="entry name" value="Tscrpt_reg_AraC-type_HTH"/>
</dbReference>
<evidence type="ECO:0000256" key="1">
    <source>
        <dbReference type="ARBA" id="ARBA00023015"/>
    </source>
</evidence>
<evidence type="ECO:0000313" key="6">
    <source>
        <dbReference type="Proteomes" id="UP001198962"/>
    </source>
</evidence>
<keyword evidence="3" id="KW-0804">Transcription</keyword>
<dbReference type="EMBL" id="JAJEPU010000030">
    <property type="protein sequence ID" value="MCC2165275.1"/>
    <property type="molecule type" value="Genomic_DNA"/>
</dbReference>
<dbReference type="PANTHER" id="PTHR43280">
    <property type="entry name" value="ARAC-FAMILY TRANSCRIPTIONAL REGULATOR"/>
    <property type="match status" value="1"/>
</dbReference>
<dbReference type="Proteomes" id="UP001198962">
    <property type="component" value="Unassembled WGS sequence"/>
</dbReference>
<keyword evidence="6" id="KW-1185">Reference proteome</keyword>
<accession>A0AAE3ATP3</accession>
<dbReference type="Gene3D" id="2.60.120.10">
    <property type="entry name" value="Jelly Rolls"/>
    <property type="match status" value="1"/>
</dbReference>
<dbReference type="SUPFAM" id="SSF51182">
    <property type="entry name" value="RmlC-like cupins"/>
    <property type="match status" value="1"/>
</dbReference>
<evidence type="ECO:0000256" key="3">
    <source>
        <dbReference type="ARBA" id="ARBA00023163"/>
    </source>
</evidence>
<dbReference type="GO" id="GO:0043565">
    <property type="term" value="F:sequence-specific DNA binding"/>
    <property type="evidence" value="ECO:0007669"/>
    <property type="project" value="InterPro"/>
</dbReference>
<dbReference type="PRINTS" id="PR00032">
    <property type="entry name" value="HTHARAC"/>
</dbReference>
<dbReference type="SUPFAM" id="SSF46689">
    <property type="entry name" value="Homeodomain-like"/>
    <property type="match status" value="1"/>
</dbReference>
<dbReference type="InterPro" id="IPR011051">
    <property type="entry name" value="RmlC_Cupin_sf"/>
</dbReference>
<proteinExistence type="predicted"/>